<accession>A0A6M5YR82</accession>
<dbReference type="AlphaFoldDB" id="A0A6M5YR82"/>
<keyword evidence="3" id="KW-1185">Reference proteome</keyword>
<feature type="chain" id="PRO_5026802019" evidence="1">
    <location>
        <begin position="20"/>
        <end position="210"/>
    </location>
</feature>
<name>A0A6M5YR82_9BACT</name>
<evidence type="ECO:0000256" key="1">
    <source>
        <dbReference type="SAM" id="SignalP"/>
    </source>
</evidence>
<dbReference type="RefSeq" id="WP_171471272.1">
    <property type="nucleotide sequence ID" value="NZ_CP053452.2"/>
</dbReference>
<dbReference type="Proteomes" id="UP000503447">
    <property type="component" value="Chromosome"/>
</dbReference>
<dbReference type="EMBL" id="CP053452">
    <property type="protein sequence ID" value="QJW95502.1"/>
    <property type="molecule type" value="Genomic_DNA"/>
</dbReference>
<evidence type="ECO:0000313" key="3">
    <source>
        <dbReference type="Proteomes" id="UP000503447"/>
    </source>
</evidence>
<evidence type="ECO:0000313" key="2">
    <source>
        <dbReference type="EMBL" id="QJW95502.1"/>
    </source>
</evidence>
<protein>
    <submittedName>
        <fullName evidence="2">Uncharacterized protein</fullName>
    </submittedName>
</protein>
<keyword evidence="1" id="KW-0732">Signal</keyword>
<gene>
    <name evidence="2" type="ORF">FTUN_3051</name>
</gene>
<reference evidence="3" key="1">
    <citation type="submission" date="2020-05" db="EMBL/GenBank/DDBJ databases">
        <title>Frigoriglobus tundricola gen. nov., sp. nov., a psychrotolerant cellulolytic planctomycete of the family Gemmataceae with two divergent copies of 16S rRNA gene.</title>
        <authorList>
            <person name="Kulichevskaya I.S."/>
            <person name="Ivanova A.A."/>
            <person name="Naumoff D.G."/>
            <person name="Beletsky A.V."/>
            <person name="Rijpstra W.I.C."/>
            <person name="Sinninghe Damste J.S."/>
            <person name="Mardanov A.V."/>
            <person name="Ravin N.V."/>
            <person name="Dedysh S.N."/>
        </authorList>
    </citation>
    <scope>NUCLEOTIDE SEQUENCE [LARGE SCALE GENOMIC DNA]</scope>
    <source>
        <strain evidence="3">PL17</strain>
    </source>
</reference>
<organism evidence="2 3">
    <name type="scientific">Frigoriglobus tundricola</name>
    <dbReference type="NCBI Taxonomy" id="2774151"/>
    <lineage>
        <taxon>Bacteria</taxon>
        <taxon>Pseudomonadati</taxon>
        <taxon>Planctomycetota</taxon>
        <taxon>Planctomycetia</taxon>
        <taxon>Gemmatales</taxon>
        <taxon>Gemmataceae</taxon>
        <taxon>Frigoriglobus</taxon>
    </lineage>
</organism>
<proteinExistence type="predicted"/>
<sequence>MTRTLAAVALLALPAVAPAQTAAPTTSGSAVLIGPPVVGGRLVIAPPITNGSSALYAVQTDVPPPFSVGGGSLSAPPQLWVPSGAWGGDYYQWPVFPIVIEPAPVPTGRAGFRNTELATMNTLSGEASATLVVQLPAAAEIWVGGKKVNGDPAAEWTLTSPTLKVGEAHTFEVKGRWKAGGKTFETSRSVTVAAGLRSRTTVISGTAVKE</sequence>
<dbReference type="KEGG" id="ftj:FTUN_3051"/>
<feature type="signal peptide" evidence="1">
    <location>
        <begin position="1"/>
        <end position="19"/>
    </location>
</feature>